<evidence type="ECO:0000259" key="2">
    <source>
        <dbReference type="Pfam" id="PF09822"/>
    </source>
</evidence>
<keyword evidence="1" id="KW-0812">Transmembrane</keyword>
<keyword evidence="4" id="KW-1185">Reference proteome</keyword>
<evidence type="ECO:0000313" key="3">
    <source>
        <dbReference type="EMBL" id="MBL1411207.1"/>
    </source>
</evidence>
<comment type="caution">
    <text evidence="3">The sequence shown here is derived from an EMBL/GenBank/DDBJ whole genome shotgun (WGS) entry which is preliminary data.</text>
</comment>
<protein>
    <submittedName>
        <fullName evidence="3">Gldg family protein</fullName>
    </submittedName>
</protein>
<feature type="transmembrane region" description="Helical" evidence="1">
    <location>
        <begin position="20"/>
        <end position="39"/>
    </location>
</feature>
<name>A0ABS1R913_9SPHI</name>
<proteinExistence type="predicted"/>
<sequence>MKLILRIAKEELRQLFFSPIAWFLLIAFIPLCSFSYYMIVEALSTWQDTLLANDTSFTGFHAGLSKTIFTESLYPRVFQHLYLFFPLLTMSIISKEEGAGTIRLLQSSPLKMSEILLGKYLSLLTFTLILILIVGGFVICGTLSISNVDLGYLLPSLLAMFLMSACYIAIGMYFSSLTVYPVISALATFLTLFVLGNISSLWQQYDFFRELTFFLSISGRAEKMVLGLITSYDLIYYLSICILFLSLTWLRMQRSIESRPWSISLLKHIAIIFPILVIGYLSMRPALRYYIDTTANKDNTIKTTSQKILADFREEEPLKVTFYVNLLSPVYDRASPANRNEYVWSFWERYVRFKPDIQFDYIYYYDVKDGDNTLFNTYKNKTLEEIAELQMEGRGNKSGIRGFVTPDSIRSLGDYQEEYGMPFIKLEYGERSTIIRTFSDPDFWPDEMQVSSAFRRLQRQQPPKALFATGNLERNVYKKGEREYYGHTIDRTLRTSLINLAFDVDSINLDVQEIPEGTDMLIVADPKTRLSGAKIDKIKKFADQGGNISIFGEPDKQMILNPLLDTLNTGVSLLSGRLIEVTYDEMADHIWPFSIPETISSLAPDYFSSLIEKIGDEMKIDSAALYRKLVGATAITYDQHKSLYTIEPLSQTQAQRNTFLKQGRVVLDSVPPLFEPDRGDILQPNFDVWLKLIRETNGNVQRISIHGDADVGSTMRSRPMEDLLPIYSWMTDNLFPVVIREAKREDIFLKLTAATAGIQKTVMLYILPGLLLLFSIVFLIRRNRQ</sequence>
<dbReference type="InterPro" id="IPR019196">
    <property type="entry name" value="ABC_transp_unknown"/>
</dbReference>
<keyword evidence="1" id="KW-1133">Transmembrane helix</keyword>
<accession>A0ABS1R913</accession>
<feature type="transmembrane region" description="Helical" evidence="1">
    <location>
        <begin position="177"/>
        <end position="198"/>
    </location>
</feature>
<feature type="domain" description="ABC-type uncharacterised transport system" evidence="2">
    <location>
        <begin position="488"/>
        <end position="554"/>
    </location>
</feature>
<feature type="transmembrane region" description="Helical" evidence="1">
    <location>
        <begin position="120"/>
        <end position="146"/>
    </location>
</feature>
<dbReference type="Pfam" id="PF09822">
    <property type="entry name" value="ABC_transp_aux"/>
    <property type="match status" value="1"/>
</dbReference>
<evidence type="ECO:0000313" key="4">
    <source>
        <dbReference type="Proteomes" id="UP000625283"/>
    </source>
</evidence>
<keyword evidence="1" id="KW-0472">Membrane</keyword>
<dbReference type="Pfam" id="PF12679">
    <property type="entry name" value="ABC2_membrane_2"/>
    <property type="match status" value="1"/>
</dbReference>
<dbReference type="RefSeq" id="WP_202104936.1">
    <property type="nucleotide sequence ID" value="NZ_JAERTY010000013.1"/>
</dbReference>
<evidence type="ECO:0000256" key="1">
    <source>
        <dbReference type="SAM" id="Phobius"/>
    </source>
</evidence>
<dbReference type="EMBL" id="JAERTY010000013">
    <property type="protein sequence ID" value="MBL1411207.1"/>
    <property type="molecule type" value="Genomic_DNA"/>
</dbReference>
<feature type="transmembrane region" description="Helical" evidence="1">
    <location>
        <begin position="264"/>
        <end position="283"/>
    </location>
</feature>
<feature type="transmembrane region" description="Helical" evidence="1">
    <location>
        <begin position="152"/>
        <end position="170"/>
    </location>
</feature>
<organism evidence="3 4">
    <name type="scientific">Sphingobacterium faecale</name>
    <dbReference type="NCBI Taxonomy" id="2803775"/>
    <lineage>
        <taxon>Bacteria</taxon>
        <taxon>Pseudomonadati</taxon>
        <taxon>Bacteroidota</taxon>
        <taxon>Sphingobacteriia</taxon>
        <taxon>Sphingobacteriales</taxon>
        <taxon>Sphingobacteriaceae</taxon>
        <taxon>Sphingobacterium</taxon>
    </lineage>
</organism>
<gene>
    <name evidence="3" type="ORF">JKG61_20795</name>
</gene>
<reference evidence="3 4" key="1">
    <citation type="submission" date="2021-01" db="EMBL/GenBank/DDBJ databases">
        <title>C459-1 draft genome sequence.</title>
        <authorList>
            <person name="Zhang X.-F."/>
        </authorList>
    </citation>
    <scope>NUCLEOTIDE SEQUENCE [LARGE SCALE GENOMIC DNA]</scope>
    <source>
        <strain evidence="4">C459-1</strain>
    </source>
</reference>
<feature type="transmembrane region" description="Helical" evidence="1">
    <location>
        <begin position="234"/>
        <end position="252"/>
    </location>
</feature>
<dbReference type="Proteomes" id="UP000625283">
    <property type="component" value="Unassembled WGS sequence"/>
</dbReference>
<feature type="transmembrane region" description="Helical" evidence="1">
    <location>
        <begin position="762"/>
        <end position="780"/>
    </location>
</feature>